<dbReference type="RefSeq" id="WP_070123913.1">
    <property type="nucleotide sequence ID" value="NZ_MDHN01000008.1"/>
</dbReference>
<gene>
    <name evidence="2" type="ORF">BFC18_05375</name>
</gene>
<evidence type="ECO:0000259" key="1">
    <source>
        <dbReference type="Pfam" id="PF02470"/>
    </source>
</evidence>
<dbReference type="PANTHER" id="PTHR33371:SF4">
    <property type="entry name" value="INTERMEMBRANE PHOSPHOLIPID TRANSPORT SYSTEM BINDING PROTEIN MLAD"/>
    <property type="match status" value="1"/>
</dbReference>
<dbReference type="STRING" id="1656094.BFC18_05375"/>
<proteinExistence type="predicted"/>
<dbReference type="Proteomes" id="UP000175691">
    <property type="component" value="Unassembled WGS sequence"/>
</dbReference>
<feature type="domain" description="Mce/MlaD" evidence="1">
    <location>
        <begin position="39"/>
        <end position="117"/>
    </location>
</feature>
<dbReference type="GO" id="GO:0005543">
    <property type="term" value="F:phospholipid binding"/>
    <property type="evidence" value="ECO:0007669"/>
    <property type="project" value="TreeGrafter"/>
</dbReference>
<dbReference type="NCBIfam" id="TIGR04430">
    <property type="entry name" value="OM_asym_MlaD"/>
    <property type="match status" value="1"/>
</dbReference>
<comment type="caution">
    <text evidence="2">The sequence shown here is derived from an EMBL/GenBank/DDBJ whole genome shotgun (WGS) entry which is preliminary data.</text>
</comment>
<dbReference type="OrthoDB" id="9788420at2"/>
<name>A0A1E7ZF46_9ALTE</name>
<dbReference type="EMBL" id="MDHN01000008">
    <property type="protein sequence ID" value="OFC72131.1"/>
    <property type="molecule type" value="Genomic_DNA"/>
</dbReference>
<evidence type="ECO:0000313" key="3">
    <source>
        <dbReference type="Proteomes" id="UP000175691"/>
    </source>
</evidence>
<protein>
    <submittedName>
        <fullName evidence="2">Outer membrane lipid asymmetry maintenance protein MlaD</fullName>
    </submittedName>
</protein>
<accession>A0A1E7ZF46</accession>
<organism evidence="2 3">
    <name type="scientific">Alteromonas confluentis</name>
    <dbReference type="NCBI Taxonomy" id="1656094"/>
    <lineage>
        <taxon>Bacteria</taxon>
        <taxon>Pseudomonadati</taxon>
        <taxon>Pseudomonadota</taxon>
        <taxon>Gammaproteobacteria</taxon>
        <taxon>Alteromonadales</taxon>
        <taxon>Alteromonadaceae</taxon>
        <taxon>Alteromonas/Salinimonas group</taxon>
        <taxon>Alteromonas</taxon>
    </lineage>
</organism>
<sequence length="161" mass="17453">MNKHKTELMVGVFVVLTVAAVLLLALKVANQTMTSSGDTYQLYAKFDNIGGLKERSAVKVGGVTIGRVTDIHLDKEDYTPVVTLSISTDYEGFPETSSVSILTSGLLGEQYVGFQPGFSFDGIEELKDGDYLQDTKSALVLEDLIGQFLFNRGGSDSKNDE</sequence>
<dbReference type="Pfam" id="PF02470">
    <property type="entry name" value="MlaD"/>
    <property type="match status" value="1"/>
</dbReference>
<evidence type="ECO:0000313" key="2">
    <source>
        <dbReference type="EMBL" id="OFC72131.1"/>
    </source>
</evidence>
<dbReference type="AlphaFoldDB" id="A0A1E7ZF46"/>
<dbReference type="InterPro" id="IPR030970">
    <property type="entry name" value="ABC_MlaD"/>
</dbReference>
<dbReference type="InterPro" id="IPR003399">
    <property type="entry name" value="Mce/MlaD"/>
</dbReference>
<dbReference type="GO" id="GO:0005548">
    <property type="term" value="F:phospholipid transporter activity"/>
    <property type="evidence" value="ECO:0007669"/>
    <property type="project" value="TreeGrafter"/>
</dbReference>
<dbReference type="InterPro" id="IPR052336">
    <property type="entry name" value="MlaD_Phospholipid_Transporter"/>
</dbReference>
<reference evidence="2 3" key="1">
    <citation type="submission" date="2016-08" db="EMBL/GenBank/DDBJ databases">
        <authorList>
            <person name="Seilhamer J.J."/>
        </authorList>
    </citation>
    <scope>NUCLEOTIDE SEQUENCE [LARGE SCALE GENOMIC DNA]</scope>
    <source>
        <strain evidence="2 3">KCTC 42603</strain>
    </source>
</reference>
<dbReference type="PANTHER" id="PTHR33371">
    <property type="entry name" value="INTERMEMBRANE PHOSPHOLIPID TRANSPORT SYSTEM BINDING PROTEIN MLAD-RELATED"/>
    <property type="match status" value="1"/>
</dbReference>
<keyword evidence="3" id="KW-1185">Reference proteome</keyword>